<protein>
    <submittedName>
        <fullName evidence="4">Chromosomal partitioning protein ParB</fullName>
    </submittedName>
</protein>
<gene>
    <name evidence="4" type="ORF">ADU59_28740</name>
</gene>
<feature type="region of interest" description="Disordered" evidence="2">
    <location>
        <begin position="1"/>
        <end position="23"/>
    </location>
</feature>
<evidence type="ECO:0000256" key="2">
    <source>
        <dbReference type="SAM" id="MobiDB-lite"/>
    </source>
</evidence>
<dbReference type="GO" id="GO:0003677">
    <property type="term" value="F:DNA binding"/>
    <property type="evidence" value="ECO:0007669"/>
    <property type="project" value="InterPro"/>
</dbReference>
<dbReference type="Gene3D" id="1.10.10.2830">
    <property type="match status" value="1"/>
</dbReference>
<name>A0A1C7NSS7_9HYPH</name>
<dbReference type="SUPFAM" id="SSF109709">
    <property type="entry name" value="KorB DNA-binding domain-like"/>
    <property type="match status" value="1"/>
</dbReference>
<dbReference type="PATRIC" id="fig|1612624.7.peg.3929"/>
<evidence type="ECO:0000313" key="5">
    <source>
        <dbReference type="Proteomes" id="UP000093111"/>
    </source>
</evidence>
<dbReference type="InterPro" id="IPR011111">
    <property type="entry name" value="Plasmid_RepB"/>
</dbReference>
<dbReference type="OrthoDB" id="7908920at2"/>
<dbReference type="EMBL" id="LGLV01000025">
    <property type="protein sequence ID" value="OBZ92043.1"/>
    <property type="molecule type" value="Genomic_DNA"/>
</dbReference>
<comment type="similarity">
    <text evidence="1">Belongs to the ParB family.</text>
</comment>
<feature type="compositionally biased region" description="Basic and acidic residues" evidence="2">
    <location>
        <begin position="1"/>
        <end position="17"/>
    </location>
</feature>
<dbReference type="NCBIfam" id="TIGR00180">
    <property type="entry name" value="parB_part"/>
    <property type="match status" value="1"/>
</dbReference>
<evidence type="ECO:0000259" key="3">
    <source>
        <dbReference type="SMART" id="SM00470"/>
    </source>
</evidence>
<dbReference type="RefSeq" id="WP_068959174.1">
    <property type="nucleotide sequence ID" value="NZ_LGLV01000025.1"/>
</dbReference>
<dbReference type="SUPFAM" id="SSF110849">
    <property type="entry name" value="ParB/Sulfiredoxin"/>
    <property type="match status" value="1"/>
</dbReference>
<dbReference type="Proteomes" id="UP000093111">
    <property type="component" value="Unassembled WGS sequence"/>
</dbReference>
<sequence length="341" mass="37187">MSRKDTLKAMLSRREQELPGGNPEVHLQAHEADAIPEKKLHHIRSGAVGAMGRSLGNIANAADQARALIAAGSAVVEIPTDRIEGSFVTDRLLDDGEAFQRLTDAIRESGQKSPILVRPHPTNPENYQIAFGHRRVRVLAALGRPVKAVVQNLSDEELVVIQGQENSARSDLSYIERGLFALALEERGFDRRVIMSSLGMEKTQLSKLMSVAHSVPRALIEAIGPAPKAGRPRWIALAERLAQTKKQTALSALLGSGEFKVADTDSRFGQVMAFLSAQPAKKKAEIVKSAEGVKLALIERSGAKVNLVFDDRTAPAFADYIAAQLEQLHQSYLAEQERKAR</sequence>
<dbReference type="STRING" id="1612624.ADU59_28740"/>
<dbReference type="InterPro" id="IPR004437">
    <property type="entry name" value="ParB/RepB/Spo0J"/>
</dbReference>
<dbReference type="InterPro" id="IPR017819">
    <property type="entry name" value="Plasmid_partition_RepB"/>
</dbReference>
<dbReference type="GO" id="GO:0007059">
    <property type="term" value="P:chromosome segregation"/>
    <property type="evidence" value="ECO:0007669"/>
    <property type="project" value="TreeGrafter"/>
</dbReference>
<evidence type="ECO:0000313" key="4">
    <source>
        <dbReference type="EMBL" id="OBZ92043.1"/>
    </source>
</evidence>
<comment type="caution">
    <text evidence="4">The sequence shown here is derived from an EMBL/GenBank/DDBJ whole genome shotgun (WGS) entry which is preliminary data.</text>
</comment>
<keyword evidence="5" id="KW-1185">Reference proteome</keyword>
<dbReference type="PANTHER" id="PTHR33375:SF1">
    <property type="entry name" value="CHROMOSOME-PARTITIONING PROTEIN PARB-RELATED"/>
    <property type="match status" value="1"/>
</dbReference>
<dbReference type="PANTHER" id="PTHR33375">
    <property type="entry name" value="CHROMOSOME-PARTITIONING PROTEIN PARB-RELATED"/>
    <property type="match status" value="1"/>
</dbReference>
<dbReference type="InterPro" id="IPR003115">
    <property type="entry name" value="ParB_N"/>
</dbReference>
<proteinExistence type="inferred from homology"/>
<dbReference type="InterPro" id="IPR050336">
    <property type="entry name" value="Chromosome_partition/occlusion"/>
</dbReference>
<dbReference type="NCBIfam" id="TIGR03454">
    <property type="entry name" value="partition_RepB"/>
    <property type="match status" value="1"/>
</dbReference>
<dbReference type="CDD" id="cd16405">
    <property type="entry name" value="RepB_like_N"/>
    <property type="match status" value="1"/>
</dbReference>
<dbReference type="AlphaFoldDB" id="A0A1C7NSS7"/>
<dbReference type="InterPro" id="IPR037972">
    <property type="entry name" value="RepB_N"/>
</dbReference>
<dbReference type="Pfam" id="PF02195">
    <property type="entry name" value="ParB_N"/>
    <property type="match status" value="1"/>
</dbReference>
<reference evidence="4 5" key="1">
    <citation type="journal article" date="2016" name="Syst. Appl. Microbiol.">
        <title>Pararhizobium polonicum sp. nov. isolated from tumors on stone fruit rootstocks.</title>
        <authorList>
            <person name="Pulawska J."/>
            <person name="Kuzmanovic N."/>
            <person name="Willems A."/>
            <person name="Pothier J.F."/>
        </authorList>
    </citation>
    <scope>NUCLEOTIDE SEQUENCE [LARGE SCALE GENOMIC DNA]</scope>
    <source>
        <strain evidence="4 5">F5.1</strain>
    </source>
</reference>
<accession>A0A1C7NSS7</accession>
<evidence type="ECO:0000256" key="1">
    <source>
        <dbReference type="ARBA" id="ARBA00006295"/>
    </source>
</evidence>
<dbReference type="Gene3D" id="3.90.1530.30">
    <property type="match status" value="1"/>
</dbReference>
<dbReference type="SMART" id="SM00470">
    <property type="entry name" value="ParB"/>
    <property type="match status" value="1"/>
</dbReference>
<feature type="domain" description="ParB-like N-terminal" evidence="3">
    <location>
        <begin position="76"/>
        <end position="167"/>
    </location>
</feature>
<dbReference type="Pfam" id="PF07506">
    <property type="entry name" value="RepB"/>
    <property type="match status" value="1"/>
</dbReference>
<organism evidence="4 5">
    <name type="scientific">Pararhizobium polonicum</name>
    <dbReference type="NCBI Taxonomy" id="1612624"/>
    <lineage>
        <taxon>Bacteria</taxon>
        <taxon>Pseudomonadati</taxon>
        <taxon>Pseudomonadota</taxon>
        <taxon>Alphaproteobacteria</taxon>
        <taxon>Hyphomicrobiales</taxon>
        <taxon>Rhizobiaceae</taxon>
        <taxon>Rhizobium/Agrobacterium group</taxon>
        <taxon>Pararhizobium</taxon>
    </lineage>
</organism>
<dbReference type="GO" id="GO:0005694">
    <property type="term" value="C:chromosome"/>
    <property type="evidence" value="ECO:0007669"/>
    <property type="project" value="TreeGrafter"/>
</dbReference>
<dbReference type="InterPro" id="IPR036086">
    <property type="entry name" value="ParB/Sulfiredoxin_sf"/>
</dbReference>